<sequence>MKFKVAPDETIQDCLTRMKAAGYMPVKRYEKPVFKENEHGEVEVLYQEIIFTGKKIADTFES</sequence>
<keyword evidence="2" id="KW-1185">Reference proteome</keyword>
<dbReference type="KEGG" id="slz:B5P37_02005"/>
<dbReference type="AlphaFoldDB" id="A0AAC9RN87"/>
<protein>
    <submittedName>
        <fullName evidence="1">NETI motif-containing protein</fullName>
    </submittedName>
</protein>
<dbReference type="RefSeq" id="WP_085236589.1">
    <property type="nucleotide sequence ID" value="NZ_CP020773.1"/>
</dbReference>
<reference evidence="1 2" key="1">
    <citation type="submission" date="2017-04" db="EMBL/GenBank/DDBJ databases">
        <authorList>
            <person name="Veseli I.A."/>
            <person name="Tang C."/>
            <person name="Pombert J.-F."/>
        </authorList>
    </citation>
    <scope>NUCLEOTIDE SEQUENCE [LARGE SCALE GENOMIC DNA]</scope>
    <source>
        <strain evidence="1 2">ATCC 700373</strain>
    </source>
</reference>
<organism evidence="1 2">
    <name type="scientific">Staphylococcus lutrae</name>
    <dbReference type="NCBI Taxonomy" id="155085"/>
    <lineage>
        <taxon>Bacteria</taxon>
        <taxon>Bacillati</taxon>
        <taxon>Bacillota</taxon>
        <taxon>Bacilli</taxon>
        <taxon>Bacillales</taxon>
        <taxon>Staphylococcaceae</taxon>
        <taxon>Staphylococcus</taxon>
    </lineage>
</organism>
<gene>
    <name evidence="1" type="ORF">B5P37_02005</name>
</gene>
<dbReference type="Proteomes" id="UP000242864">
    <property type="component" value="Chromosome"/>
</dbReference>
<proteinExistence type="predicted"/>
<dbReference type="InterPro" id="IPR025930">
    <property type="entry name" value="NETI"/>
</dbReference>
<evidence type="ECO:0000313" key="2">
    <source>
        <dbReference type="Proteomes" id="UP000242864"/>
    </source>
</evidence>
<name>A0AAC9RN87_9STAP</name>
<evidence type="ECO:0000313" key="1">
    <source>
        <dbReference type="EMBL" id="ARJ50181.1"/>
    </source>
</evidence>
<accession>A0AAC9RN87</accession>
<dbReference type="Pfam" id="PF14044">
    <property type="entry name" value="NETI"/>
    <property type="match status" value="1"/>
</dbReference>
<dbReference type="EMBL" id="CP020773">
    <property type="protein sequence ID" value="ARJ50181.1"/>
    <property type="molecule type" value="Genomic_DNA"/>
</dbReference>